<evidence type="ECO:0000256" key="2">
    <source>
        <dbReference type="ARBA" id="ARBA00023002"/>
    </source>
</evidence>
<dbReference type="InterPro" id="IPR016161">
    <property type="entry name" value="Ald_DH/histidinol_DH"/>
</dbReference>
<dbReference type="Gene3D" id="3.40.309.10">
    <property type="entry name" value="Aldehyde Dehydrogenase, Chain A, domain 2"/>
    <property type="match status" value="1"/>
</dbReference>
<evidence type="ECO:0000259" key="4">
    <source>
        <dbReference type="Pfam" id="PF00171"/>
    </source>
</evidence>
<protein>
    <recommendedName>
        <fullName evidence="4">Aldehyde dehydrogenase domain-containing protein</fullName>
    </recommendedName>
</protein>
<dbReference type="EMBL" id="FUIG01000060">
    <property type="protein sequence ID" value="SJM34813.1"/>
    <property type="molecule type" value="Genomic_DNA"/>
</dbReference>
<name>A0A2P9AUM6_9HYPH</name>
<feature type="domain" description="Aldehyde dehydrogenase" evidence="4">
    <location>
        <begin position="18"/>
        <end position="133"/>
    </location>
</feature>
<gene>
    <name evidence="5" type="ORF">BQ8482_500022</name>
</gene>
<evidence type="ECO:0000256" key="1">
    <source>
        <dbReference type="ARBA" id="ARBA00009986"/>
    </source>
</evidence>
<keyword evidence="2" id="KW-0560">Oxidoreductase</keyword>
<organism evidence="5 6">
    <name type="scientific">Mesorhizobium delmotii</name>
    <dbReference type="NCBI Taxonomy" id="1631247"/>
    <lineage>
        <taxon>Bacteria</taxon>
        <taxon>Pseudomonadati</taxon>
        <taxon>Pseudomonadota</taxon>
        <taxon>Alphaproteobacteria</taxon>
        <taxon>Hyphomicrobiales</taxon>
        <taxon>Phyllobacteriaceae</taxon>
        <taxon>Mesorhizobium</taxon>
    </lineage>
</organism>
<dbReference type="GO" id="GO:0009450">
    <property type="term" value="P:gamma-aminobutyric acid catabolic process"/>
    <property type="evidence" value="ECO:0007669"/>
    <property type="project" value="TreeGrafter"/>
</dbReference>
<dbReference type="Proteomes" id="UP000245698">
    <property type="component" value="Unassembled WGS sequence"/>
</dbReference>
<feature type="region of interest" description="Disordered" evidence="3">
    <location>
        <begin position="42"/>
        <end position="96"/>
    </location>
</feature>
<dbReference type="InterPro" id="IPR015590">
    <property type="entry name" value="Aldehyde_DH_dom"/>
</dbReference>
<proteinExistence type="inferred from homology"/>
<evidence type="ECO:0000313" key="6">
    <source>
        <dbReference type="Proteomes" id="UP000245698"/>
    </source>
</evidence>
<evidence type="ECO:0000313" key="5">
    <source>
        <dbReference type="EMBL" id="SJM34813.1"/>
    </source>
</evidence>
<dbReference type="InterPro" id="IPR050740">
    <property type="entry name" value="Aldehyde_DH_Superfamily"/>
</dbReference>
<accession>A0A2P9AUM6</accession>
<dbReference type="PANTHER" id="PTHR43353">
    <property type="entry name" value="SUCCINATE-SEMIALDEHYDE DEHYDROGENASE, MITOCHONDRIAL"/>
    <property type="match status" value="1"/>
</dbReference>
<evidence type="ECO:0000256" key="3">
    <source>
        <dbReference type="SAM" id="MobiDB-lite"/>
    </source>
</evidence>
<comment type="similarity">
    <text evidence="1">Belongs to the aldehyde dehydrogenase family.</text>
</comment>
<dbReference type="GO" id="GO:0004777">
    <property type="term" value="F:succinate-semialdehyde dehydrogenase (NAD+) activity"/>
    <property type="evidence" value="ECO:0007669"/>
    <property type="project" value="TreeGrafter"/>
</dbReference>
<dbReference type="AlphaFoldDB" id="A0A2P9AUM6"/>
<feature type="compositionally biased region" description="Basic residues" evidence="3">
    <location>
        <begin position="54"/>
        <end position="68"/>
    </location>
</feature>
<dbReference type="InterPro" id="IPR016163">
    <property type="entry name" value="Ald_DH_C"/>
</dbReference>
<dbReference type="SUPFAM" id="SSF53720">
    <property type="entry name" value="ALDH-like"/>
    <property type="match status" value="1"/>
</dbReference>
<dbReference type="Pfam" id="PF00171">
    <property type="entry name" value="Aldedh"/>
    <property type="match status" value="1"/>
</dbReference>
<sequence>MRQPNIRPGCTSTTPSRRRLAEMVSKLKVGDGFEESVILVPHRPSHPRQGTGTCRRRRRQGRPHRCWRKTAQARGYLRSADDPHRRHPRHDRHQREIFGPLAPVFHFTTEAEVVAQANDTEFGLASYFYSRDWRASSA</sequence>
<keyword evidence="6" id="KW-1185">Reference proteome</keyword>
<reference evidence="6" key="1">
    <citation type="submission" date="2016-12" db="EMBL/GenBank/DDBJ databases">
        <authorList>
            <person name="Brunel B."/>
        </authorList>
    </citation>
    <scope>NUCLEOTIDE SEQUENCE [LARGE SCALE GENOMIC DNA]</scope>
</reference>
<dbReference type="PANTHER" id="PTHR43353:SF5">
    <property type="entry name" value="SUCCINATE-SEMIALDEHYDE DEHYDROGENASE, MITOCHONDRIAL"/>
    <property type="match status" value="1"/>
</dbReference>